<dbReference type="Gene3D" id="3.40.190.10">
    <property type="entry name" value="Periplasmic binding protein-like II"/>
    <property type="match status" value="1"/>
</dbReference>
<organism evidence="6 7">
    <name type="scientific">Brachybacterium hainanense</name>
    <dbReference type="NCBI Taxonomy" id="1541174"/>
    <lineage>
        <taxon>Bacteria</taxon>
        <taxon>Bacillati</taxon>
        <taxon>Actinomycetota</taxon>
        <taxon>Actinomycetes</taxon>
        <taxon>Micrococcales</taxon>
        <taxon>Dermabacteraceae</taxon>
        <taxon>Brachybacterium</taxon>
    </lineage>
</organism>
<comment type="subcellular location">
    <subcellularLocation>
        <location evidence="1">Cell envelope</location>
    </subcellularLocation>
</comment>
<dbReference type="PROSITE" id="PS51318">
    <property type="entry name" value="TAT"/>
    <property type="match status" value="1"/>
</dbReference>
<reference evidence="6 7" key="1">
    <citation type="submission" date="2024-09" db="EMBL/GenBank/DDBJ databases">
        <authorList>
            <person name="Sun Q."/>
            <person name="Mori K."/>
        </authorList>
    </citation>
    <scope>NUCLEOTIDE SEQUENCE [LARGE SCALE GENOMIC DNA]</scope>
    <source>
        <strain evidence="6 7">CICC 10874</strain>
    </source>
</reference>
<dbReference type="SUPFAM" id="SSF53850">
    <property type="entry name" value="Periplasmic binding protein-like II"/>
    <property type="match status" value="1"/>
</dbReference>
<evidence type="ECO:0000256" key="2">
    <source>
        <dbReference type="ARBA" id="ARBA00008520"/>
    </source>
</evidence>
<evidence type="ECO:0000256" key="3">
    <source>
        <dbReference type="ARBA" id="ARBA00022448"/>
    </source>
</evidence>
<keyword evidence="7" id="KW-1185">Reference proteome</keyword>
<proteinExistence type="inferred from homology"/>
<dbReference type="Pfam" id="PF01547">
    <property type="entry name" value="SBP_bac_1"/>
    <property type="match status" value="1"/>
</dbReference>
<feature type="compositionally biased region" description="Pro residues" evidence="5">
    <location>
        <begin position="1"/>
        <end position="12"/>
    </location>
</feature>
<dbReference type="PANTHER" id="PTHR43649:SF31">
    <property type="entry name" value="SN-GLYCEROL-3-PHOSPHATE-BINDING PERIPLASMIC PROTEIN UGPB"/>
    <property type="match status" value="1"/>
</dbReference>
<dbReference type="Proteomes" id="UP001589793">
    <property type="component" value="Unassembled WGS sequence"/>
</dbReference>
<evidence type="ECO:0000313" key="6">
    <source>
        <dbReference type="EMBL" id="MFC0674441.1"/>
    </source>
</evidence>
<evidence type="ECO:0000256" key="1">
    <source>
        <dbReference type="ARBA" id="ARBA00004196"/>
    </source>
</evidence>
<evidence type="ECO:0000256" key="4">
    <source>
        <dbReference type="ARBA" id="ARBA00022729"/>
    </source>
</evidence>
<sequence length="536" mass="56879">MTSPHSPQPAALPPAAETARRTSPETRPSRRGILSLGAGLLGIGALGACSVSTGTPGDVPAAQTPLSIDIPDPATPLPEAAATIGWMDNGNLKGPFIQAFHAAYQKKHPQVTIDYTEAKWATINESIPLAIRNGSAPDVFLLPNTVPRQVAVAEGWIAPLDDVVPGFAQWKEQLGEDVFIPGVEVFDGKTYTFPLSVSNGLNPTMFFDVQRMEEAGVDPVGERLTWSGLRKVAADITRAGAGEYYGLLIGKDQLSSFTSALAILAGAGTVGGMDYRSGQYAYESDEMVAAFELMLAMRDDGSLFPDYMSLTEATAAPRLAQRAAGMFFTGPYYIPQWQKDSPDFDFGVAAPPTGDDGAVHHVGYQPFGTDHLFLSADSAHPEIVGDMFAYIGSVEGQANLVAGSGGILMSVIDEANTLAEERGDISEQGIAARSHANELMRIAPIPQTRNPQIAQVVMEMKAVKPALSDIAIGIMSGQISDIRTALRDLDSASEQALDDAIAAARAKGAEVSREDYVFPTWDPSVDFGIADYEADA</sequence>
<dbReference type="InterPro" id="IPR006059">
    <property type="entry name" value="SBP"/>
</dbReference>
<keyword evidence="4" id="KW-0732">Signal</keyword>
<feature type="compositionally biased region" description="Basic and acidic residues" evidence="5">
    <location>
        <begin position="18"/>
        <end position="28"/>
    </location>
</feature>
<comment type="caution">
    <text evidence="6">The sequence shown here is derived from an EMBL/GenBank/DDBJ whole genome shotgun (WGS) entry which is preliminary data.</text>
</comment>
<dbReference type="RefSeq" id="WP_376980537.1">
    <property type="nucleotide sequence ID" value="NZ_JBHLSV010000011.1"/>
</dbReference>
<protein>
    <submittedName>
        <fullName evidence="6">ABC transporter substrate-binding protein</fullName>
    </submittedName>
</protein>
<keyword evidence="3" id="KW-0813">Transport</keyword>
<evidence type="ECO:0000313" key="7">
    <source>
        <dbReference type="Proteomes" id="UP001589793"/>
    </source>
</evidence>
<dbReference type="InterPro" id="IPR006311">
    <property type="entry name" value="TAT_signal"/>
</dbReference>
<dbReference type="PANTHER" id="PTHR43649">
    <property type="entry name" value="ARABINOSE-BINDING PROTEIN-RELATED"/>
    <property type="match status" value="1"/>
</dbReference>
<evidence type="ECO:0000256" key="5">
    <source>
        <dbReference type="SAM" id="MobiDB-lite"/>
    </source>
</evidence>
<gene>
    <name evidence="6" type="ORF">ACFFF6_10795</name>
</gene>
<name>A0ABV6RBS1_9MICO</name>
<comment type="similarity">
    <text evidence="2">Belongs to the bacterial solute-binding protein 1 family.</text>
</comment>
<dbReference type="EMBL" id="JBHLSV010000011">
    <property type="protein sequence ID" value="MFC0674441.1"/>
    <property type="molecule type" value="Genomic_DNA"/>
</dbReference>
<feature type="region of interest" description="Disordered" evidence="5">
    <location>
        <begin position="1"/>
        <end position="31"/>
    </location>
</feature>
<accession>A0ABV6RBS1</accession>
<dbReference type="InterPro" id="IPR050490">
    <property type="entry name" value="Bact_solute-bd_prot1"/>
</dbReference>